<keyword evidence="2" id="KW-0805">Transcription regulation</keyword>
<evidence type="ECO:0000313" key="5">
    <source>
        <dbReference type="EMBL" id="GEQ04242.1"/>
    </source>
</evidence>
<keyword evidence="3" id="KW-0804">Transcription</keyword>
<proteinExistence type="predicted"/>
<dbReference type="PANTHER" id="PTHR34580">
    <property type="match status" value="1"/>
</dbReference>
<dbReference type="OrthoDB" id="9815009at2"/>
<evidence type="ECO:0000256" key="3">
    <source>
        <dbReference type="ARBA" id="ARBA00023163"/>
    </source>
</evidence>
<dbReference type="SUPFAM" id="SSF46785">
    <property type="entry name" value="Winged helix' DNA-binding domain"/>
    <property type="match status" value="1"/>
</dbReference>
<dbReference type="EMBL" id="UHDK01000001">
    <property type="protein sequence ID" value="SUM31613.1"/>
    <property type="molecule type" value="Genomic_DNA"/>
</dbReference>
<evidence type="ECO:0000256" key="1">
    <source>
        <dbReference type="ARBA" id="ARBA00022736"/>
    </source>
</evidence>
<dbReference type="Gene3D" id="1.10.10.10">
    <property type="entry name" value="Winged helix-like DNA-binding domain superfamily/Winged helix DNA-binding domain"/>
    <property type="match status" value="1"/>
</dbReference>
<evidence type="ECO:0000313" key="7">
    <source>
        <dbReference type="Proteomes" id="UP000255277"/>
    </source>
</evidence>
<dbReference type="RefSeq" id="WP_042738004.1">
    <property type="nucleotide sequence ID" value="NZ_BKAX01000001.1"/>
</dbReference>
<dbReference type="STRING" id="1293.SH09_02290"/>
<dbReference type="GeneID" id="93846144"/>
<dbReference type="Pfam" id="PF08279">
    <property type="entry name" value="HTH_11"/>
    <property type="match status" value="1"/>
</dbReference>
<dbReference type="InterPro" id="IPR036390">
    <property type="entry name" value="WH_DNA-bd_sf"/>
</dbReference>
<dbReference type="Proteomes" id="UP000255277">
    <property type="component" value="Unassembled WGS sequence"/>
</dbReference>
<evidence type="ECO:0000256" key="2">
    <source>
        <dbReference type="ARBA" id="ARBA00023015"/>
    </source>
</evidence>
<feature type="domain" description="HTH deoR-type" evidence="4">
    <location>
        <begin position="3"/>
        <end position="63"/>
    </location>
</feature>
<accession>A0A0D0QYS6</accession>
<keyword evidence="1" id="KW-0423">Lactose metabolism</keyword>
<dbReference type="GO" id="GO:0003700">
    <property type="term" value="F:DNA-binding transcription factor activity"/>
    <property type="evidence" value="ECO:0007669"/>
    <property type="project" value="InterPro"/>
</dbReference>
<dbReference type="InterPro" id="IPR001034">
    <property type="entry name" value="DeoR_HTH"/>
</dbReference>
<name>A0A0D0QYS6_STAGA</name>
<dbReference type="PROSITE" id="PS51000">
    <property type="entry name" value="HTH_DEOR_2"/>
    <property type="match status" value="1"/>
</dbReference>
<sequence length="319" mass="36978">MKKVERINTMMRYMNNRSFFTITEIMKEFDISRSTAFRDIKEIESMGMPLISEVGRSGGFIVMNNSMLPPIQFTDDEVKALFIAFMASRNQQLPFLESRQSIAEKLLGLIPEHQQEVLVSLNDFLIFERTNVQNPDLLELSDIAHPLLEQLIQIYLYSQFIKITVISNGAEQSYPVFVLHLYREKHLWMVEGFDLNNKVLMVFALDKATHVEAFQPSEKWTKPKILKMIARAQPETNVEIILGPEGIAQYQKYHPIKVSIAYMDPFQTTGVLKMSVNLQDDKTLDELINWILFLGQDITIVNLPEQIAKKLRNRSQLYN</sequence>
<evidence type="ECO:0000313" key="6">
    <source>
        <dbReference type="EMBL" id="SUM31613.1"/>
    </source>
</evidence>
<dbReference type="AlphaFoldDB" id="A0A0D0QYS6"/>
<dbReference type="InterPro" id="IPR051534">
    <property type="entry name" value="CBASS_pafABC_assoc_protein"/>
</dbReference>
<evidence type="ECO:0000313" key="8">
    <source>
        <dbReference type="Proteomes" id="UP000321057"/>
    </source>
</evidence>
<dbReference type="InterPro" id="IPR013196">
    <property type="entry name" value="HTH_11"/>
</dbReference>
<dbReference type="GO" id="GO:0005988">
    <property type="term" value="P:lactose metabolic process"/>
    <property type="evidence" value="ECO:0007669"/>
    <property type="project" value="UniProtKB-KW"/>
</dbReference>
<organism evidence="6 7">
    <name type="scientific">Staphylococcus gallinarum</name>
    <dbReference type="NCBI Taxonomy" id="1293"/>
    <lineage>
        <taxon>Bacteria</taxon>
        <taxon>Bacillati</taxon>
        <taxon>Bacillota</taxon>
        <taxon>Bacilli</taxon>
        <taxon>Bacillales</taxon>
        <taxon>Staphylococcaceae</taxon>
        <taxon>Staphylococcus</taxon>
    </lineage>
</organism>
<reference evidence="5 8" key="2">
    <citation type="submission" date="2019-07" db="EMBL/GenBank/DDBJ databases">
        <title>Whole genome shotgun sequence of Staphylococcus gallinarum NBRC 109767.</title>
        <authorList>
            <person name="Hosoyama A."/>
            <person name="Uohara A."/>
            <person name="Ohji S."/>
            <person name="Ichikawa N."/>
        </authorList>
    </citation>
    <scope>NUCLEOTIDE SEQUENCE [LARGE SCALE GENOMIC DNA]</scope>
    <source>
        <strain evidence="5 8">NBRC 109767</strain>
    </source>
</reference>
<dbReference type="Proteomes" id="UP000321057">
    <property type="component" value="Unassembled WGS sequence"/>
</dbReference>
<protein>
    <submittedName>
        <fullName evidence="6">DeoR family transcriptional regulator</fullName>
    </submittedName>
</protein>
<dbReference type="PANTHER" id="PTHR34580:SF9">
    <property type="entry name" value="SLL5097 PROTEIN"/>
    <property type="match status" value="1"/>
</dbReference>
<dbReference type="EMBL" id="BKAX01000001">
    <property type="protein sequence ID" value="GEQ04242.1"/>
    <property type="molecule type" value="Genomic_DNA"/>
</dbReference>
<evidence type="ECO:0000259" key="4">
    <source>
        <dbReference type="PROSITE" id="PS51000"/>
    </source>
</evidence>
<reference evidence="6 7" key="1">
    <citation type="submission" date="2018-06" db="EMBL/GenBank/DDBJ databases">
        <authorList>
            <consortium name="Pathogen Informatics"/>
            <person name="Doyle S."/>
        </authorList>
    </citation>
    <scope>NUCLEOTIDE SEQUENCE [LARGE SCALE GENOMIC DNA]</scope>
    <source>
        <strain evidence="6 7">NCTC12195</strain>
    </source>
</reference>
<keyword evidence="8" id="KW-1185">Reference proteome</keyword>
<gene>
    <name evidence="6" type="ORF">NCTC12195_01047</name>
    <name evidence="5" type="ORF">SGA02_00700</name>
</gene>
<dbReference type="InterPro" id="IPR036388">
    <property type="entry name" value="WH-like_DNA-bd_sf"/>
</dbReference>